<organism evidence="3 7">
    <name type="scientific">Eggerthella lenta</name>
    <name type="common">Eubacterium lentum</name>
    <dbReference type="NCBI Taxonomy" id="84112"/>
    <lineage>
        <taxon>Bacteria</taxon>
        <taxon>Bacillati</taxon>
        <taxon>Actinomycetota</taxon>
        <taxon>Coriobacteriia</taxon>
        <taxon>Eggerthellales</taxon>
        <taxon>Eggerthellaceae</taxon>
        <taxon>Eggerthella</taxon>
    </lineage>
</organism>
<reference evidence="5" key="3">
    <citation type="submission" date="2019-06" db="EMBL/GenBank/DDBJ databases">
        <authorList>
            <person name="Bisanz J.E."/>
            <person name="Turnbaugh P.J."/>
        </authorList>
    </citation>
    <scope>NUCLEOTIDE SEQUENCE</scope>
    <source>
        <strain evidence="5">SECO-MT75m2</strain>
    </source>
</reference>
<evidence type="ECO:0000313" key="6">
    <source>
        <dbReference type="Proteomes" id="UP000253752"/>
    </source>
</evidence>
<dbReference type="Gene3D" id="1.25.40.10">
    <property type="entry name" value="Tetratricopeptide repeat domain"/>
    <property type="match status" value="1"/>
</dbReference>
<dbReference type="PANTHER" id="PTHR46558">
    <property type="entry name" value="TRACRIPTIONAL REGULATORY PROTEIN-RELATED-RELATED"/>
    <property type="match status" value="1"/>
</dbReference>
<evidence type="ECO:0000313" key="3">
    <source>
        <dbReference type="EMBL" id="RDB73288.1"/>
    </source>
</evidence>
<dbReference type="AlphaFoldDB" id="A0A369MP34"/>
<sequence length="372" mass="41363">MHDINLGAAIARERRAAQVTQGELAAHLGVTKAAVSKWELEQSMPDVALLPRIAAYFDLTLDELFDYRPQLVGDDLQDAYLRLLAQFDEDPEAAFANAEDLVRSHYSCWPALQQMGMLYVQRATLDPDRAEALAARAAELFERVERHADDVELVRAARMMRASVMSVQGDLDGCIALFESLKPDRTAANIDLMLASMYQQRGDLDAGLKLFQESMGWCVMNAISCVSAQIPLYADDAEHLEALLRAGEGVLSGFDLQNQSPMTVLTFCTNASSACLQAGDEDRAASYLERFTSLLEELDARTLVYGRNQSALYDRAPELWSVDPGQEHIAETRFGAIDFRRQCAQMVAAQPVWAERAGDSRFKPLFDRLEAL</sequence>
<dbReference type="EMBL" id="PPTU01000001">
    <property type="protein sequence ID" value="RDB73288.1"/>
    <property type="molecule type" value="Genomic_DNA"/>
</dbReference>
<dbReference type="InterPro" id="IPR010982">
    <property type="entry name" value="Lambda_DNA-bd_dom_sf"/>
</dbReference>
<dbReference type="Gene3D" id="1.10.260.40">
    <property type="entry name" value="lambda repressor-like DNA-binding domains"/>
    <property type="match status" value="1"/>
</dbReference>
<dbReference type="PROSITE" id="PS50943">
    <property type="entry name" value="HTH_CROC1"/>
    <property type="match status" value="1"/>
</dbReference>
<dbReference type="SUPFAM" id="SSF47413">
    <property type="entry name" value="lambda repressor-like DNA-binding domains"/>
    <property type="match status" value="1"/>
</dbReference>
<dbReference type="InterPro" id="IPR011990">
    <property type="entry name" value="TPR-like_helical_dom_sf"/>
</dbReference>
<name>A0A369MP34_EGGLN</name>
<dbReference type="GO" id="GO:0003677">
    <property type="term" value="F:DNA binding"/>
    <property type="evidence" value="ECO:0007669"/>
    <property type="project" value="UniProtKB-KW"/>
</dbReference>
<reference evidence="5 8" key="1">
    <citation type="journal article" date="2005" name="Appl. Environ. Microbiol.">
        <title>Intestinal bacterial communities that produce active estrogen-like compounds enterodiol and enterolactone in humans.</title>
        <authorList>
            <person name="Clavel T."/>
            <person name="Henderson G."/>
            <person name="Alpert C.A."/>
            <person name="Philippe C."/>
            <person name="Rigottier-Gois L."/>
            <person name="Dore J."/>
            <person name="Blaut M."/>
        </authorList>
    </citation>
    <scope>NUCLEOTIDE SEQUENCE [LARGE SCALE GENOMIC DNA]</scope>
    <source>
        <strain evidence="5 8">SECO-MT75m2</strain>
    </source>
</reference>
<dbReference type="Pfam" id="PF01381">
    <property type="entry name" value="HTH_3"/>
    <property type="match status" value="1"/>
</dbReference>
<comment type="caution">
    <text evidence="3">The sequence shown here is derived from an EMBL/GenBank/DDBJ whole genome shotgun (WGS) entry which is preliminary data.</text>
</comment>
<feature type="domain" description="HTH cro/C1-type" evidence="2">
    <location>
        <begin position="10"/>
        <end position="64"/>
    </location>
</feature>
<accession>A0A369MP34</accession>
<dbReference type="EMBL" id="VEVP01000005">
    <property type="protein sequence ID" value="TNU94121.1"/>
    <property type="molecule type" value="Genomic_DNA"/>
</dbReference>
<evidence type="ECO:0000313" key="8">
    <source>
        <dbReference type="Proteomes" id="UP000312594"/>
    </source>
</evidence>
<evidence type="ECO:0000256" key="1">
    <source>
        <dbReference type="ARBA" id="ARBA00023125"/>
    </source>
</evidence>
<keyword evidence="1" id="KW-0238">DNA-binding</keyword>
<proteinExistence type="predicted"/>
<dbReference type="PANTHER" id="PTHR46558:SF11">
    <property type="entry name" value="HTH-TYPE TRANSCRIPTIONAL REGULATOR XRE"/>
    <property type="match status" value="1"/>
</dbReference>
<gene>
    <name evidence="4" type="ORF">C1872_11525</name>
    <name evidence="3" type="ORF">C1875_00050</name>
    <name evidence="5" type="ORF">FIC87_03675</name>
</gene>
<evidence type="ECO:0000313" key="4">
    <source>
        <dbReference type="EMBL" id="RDB77360.1"/>
    </source>
</evidence>
<dbReference type="Proteomes" id="UP000312594">
    <property type="component" value="Unassembled WGS sequence"/>
</dbReference>
<evidence type="ECO:0000313" key="5">
    <source>
        <dbReference type="EMBL" id="TNU94121.1"/>
    </source>
</evidence>
<dbReference type="Proteomes" id="UP000253752">
    <property type="component" value="Unassembled WGS sequence"/>
</dbReference>
<dbReference type="CDD" id="cd00093">
    <property type="entry name" value="HTH_XRE"/>
    <property type="match status" value="1"/>
</dbReference>
<dbReference type="SMART" id="SM00530">
    <property type="entry name" value="HTH_XRE"/>
    <property type="match status" value="1"/>
</dbReference>
<protein>
    <submittedName>
        <fullName evidence="5">Helix-turn-helix transcriptional regulator</fullName>
    </submittedName>
    <submittedName>
        <fullName evidence="3">XRE family transcriptional regulator</fullName>
    </submittedName>
</protein>
<evidence type="ECO:0000313" key="7">
    <source>
        <dbReference type="Proteomes" id="UP000253970"/>
    </source>
</evidence>
<dbReference type="InterPro" id="IPR001387">
    <property type="entry name" value="Cro/C1-type_HTH"/>
</dbReference>
<evidence type="ECO:0000259" key="2">
    <source>
        <dbReference type="PROSITE" id="PS50943"/>
    </source>
</evidence>
<dbReference type="RefSeq" id="WP_114516565.1">
    <property type="nucleotide sequence ID" value="NZ_CP089333.1"/>
</dbReference>
<reference evidence="6 7" key="2">
    <citation type="journal article" date="2018" name="Elife">
        <title>Discovery and characterization of a prevalent human gut bacterial enzyme sufficient for the inactivation of a family of plant toxins.</title>
        <authorList>
            <person name="Koppel N."/>
            <person name="Bisanz J.E."/>
            <person name="Pandelia M.E."/>
            <person name="Turnbaugh P.J."/>
            <person name="Balskus E.P."/>
        </authorList>
    </citation>
    <scope>NUCLEOTIDE SEQUENCE [LARGE SCALE GENOMIC DNA]</scope>
    <source>
        <strain evidence="4 6">MR1 #12</strain>
        <strain evidence="3 7">W1 BHI 6</strain>
    </source>
</reference>
<dbReference type="EMBL" id="PPTX01000018">
    <property type="protein sequence ID" value="RDB77360.1"/>
    <property type="molecule type" value="Genomic_DNA"/>
</dbReference>
<dbReference type="Proteomes" id="UP000253970">
    <property type="component" value="Unassembled WGS sequence"/>
</dbReference>